<reference evidence="3" key="1">
    <citation type="journal article" date="2018" name="Int. J. Syst. Evol. Microbiol.">
        <title>Neptunicella marina gen. nov., sp. nov., isolated from surface seawater.</title>
        <authorList>
            <person name="Liu X."/>
            <person name="Lai Q."/>
            <person name="Du Y."/>
            <person name="Zhang X."/>
            <person name="Liu Z."/>
            <person name="Sun F."/>
            <person name="Shao Z."/>
        </authorList>
    </citation>
    <scope>NUCLEOTIDE SEQUENCE</scope>
    <source>
        <strain evidence="3">S27-2</strain>
    </source>
</reference>
<gene>
    <name evidence="3" type="ORF">H8B19_13190</name>
</gene>
<dbReference type="SUPFAM" id="SSF103481">
    <property type="entry name" value="Multidrug resistance efflux transporter EmrE"/>
    <property type="match status" value="2"/>
</dbReference>
<evidence type="ECO:0000256" key="1">
    <source>
        <dbReference type="SAM" id="Phobius"/>
    </source>
</evidence>
<feature type="transmembrane region" description="Helical" evidence="1">
    <location>
        <begin position="215"/>
        <end position="239"/>
    </location>
</feature>
<keyword evidence="4" id="KW-1185">Reference proteome</keyword>
<protein>
    <submittedName>
        <fullName evidence="3">DMT family transporter</fullName>
    </submittedName>
</protein>
<comment type="caution">
    <text evidence="3">The sequence shown here is derived from an EMBL/GenBank/DDBJ whole genome shotgun (WGS) entry which is preliminary data.</text>
</comment>
<keyword evidence="1" id="KW-0472">Membrane</keyword>
<feature type="transmembrane region" description="Helical" evidence="1">
    <location>
        <begin position="270"/>
        <end position="290"/>
    </location>
</feature>
<keyword evidence="1" id="KW-0812">Transmembrane</keyword>
<feature type="transmembrane region" description="Helical" evidence="1">
    <location>
        <begin position="245"/>
        <end position="263"/>
    </location>
</feature>
<dbReference type="Proteomes" id="UP000601768">
    <property type="component" value="Unassembled WGS sequence"/>
</dbReference>
<feature type="transmembrane region" description="Helical" evidence="1">
    <location>
        <begin position="181"/>
        <end position="203"/>
    </location>
</feature>
<organism evidence="3 4">
    <name type="scientific">Neptunicella marina</name>
    <dbReference type="NCBI Taxonomy" id="2125989"/>
    <lineage>
        <taxon>Bacteria</taxon>
        <taxon>Pseudomonadati</taxon>
        <taxon>Pseudomonadota</taxon>
        <taxon>Gammaproteobacteria</taxon>
        <taxon>Alteromonadales</taxon>
        <taxon>Alteromonadaceae</taxon>
        <taxon>Neptunicella</taxon>
    </lineage>
</organism>
<feature type="transmembrane region" description="Helical" evidence="1">
    <location>
        <begin position="6"/>
        <end position="23"/>
    </location>
</feature>
<name>A0A8J6M043_9ALTE</name>
<feature type="transmembrane region" description="Helical" evidence="1">
    <location>
        <begin position="152"/>
        <end position="169"/>
    </location>
</feature>
<keyword evidence="1" id="KW-1133">Transmembrane helix</keyword>
<feature type="transmembrane region" description="Helical" evidence="1">
    <location>
        <begin position="35"/>
        <end position="55"/>
    </location>
</feature>
<feature type="domain" description="EamA" evidence="2">
    <location>
        <begin position="155"/>
        <end position="289"/>
    </location>
</feature>
<dbReference type="RefSeq" id="WP_186507363.1">
    <property type="nucleotide sequence ID" value="NZ_JACNEP010000011.1"/>
</dbReference>
<feature type="transmembrane region" description="Helical" evidence="1">
    <location>
        <begin position="120"/>
        <end position="140"/>
    </location>
</feature>
<feature type="transmembrane region" description="Helical" evidence="1">
    <location>
        <begin position="95"/>
        <end position="114"/>
    </location>
</feature>
<proteinExistence type="predicted"/>
<dbReference type="InterPro" id="IPR037185">
    <property type="entry name" value="EmrE-like"/>
</dbReference>
<reference evidence="3" key="2">
    <citation type="submission" date="2020-08" db="EMBL/GenBank/DDBJ databases">
        <authorList>
            <person name="Lai Q."/>
        </authorList>
    </citation>
    <scope>NUCLEOTIDE SEQUENCE</scope>
    <source>
        <strain evidence="3">S27-2</strain>
    </source>
</reference>
<dbReference type="PANTHER" id="PTHR22911">
    <property type="entry name" value="ACYL-MALONYL CONDENSING ENZYME-RELATED"/>
    <property type="match status" value="1"/>
</dbReference>
<dbReference type="Pfam" id="PF00892">
    <property type="entry name" value="EamA"/>
    <property type="match status" value="2"/>
</dbReference>
<evidence type="ECO:0000313" key="4">
    <source>
        <dbReference type="Proteomes" id="UP000601768"/>
    </source>
</evidence>
<sequence>MMTGELAALATALCWTIAARLFAQLGSSFSALSLNLAKGLAAVGMLLPFAIAGLSELHLQFSALLWLLLSGAIGIGIGDTFFFKSLQKIGDSQSLLVLETLAPVFTALLALVWINEWLAWQQWLGIAIVITSVDMVIKIQKRQAIHILELNAYRYAALAALCQALGAVISRDILVSTGLDAITGSVLRLLGGLVIVVLLIIVTRTRIKPVSDKPLQMWSLFIAASFIGTALALSLQMLAFSHTKAAIVQTLFATSVLMSLMWARLRGENVATAVYGWTLLALVGVALMVLD</sequence>
<dbReference type="GO" id="GO:0016020">
    <property type="term" value="C:membrane"/>
    <property type="evidence" value="ECO:0007669"/>
    <property type="project" value="InterPro"/>
</dbReference>
<dbReference type="PANTHER" id="PTHR22911:SF137">
    <property type="entry name" value="SOLUTE CARRIER FAMILY 35 MEMBER G2-RELATED"/>
    <property type="match status" value="1"/>
</dbReference>
<dbReference type="InterPro" id="IPR000620">
    <property type="entry name" value="EamA_dom"/>
</dbReference>
<accession>A0A8J6M043</accession>
<evidence type="ECO:0000313" key="3">
    <source>
        <dbReference type="EMBL" id="MBC3766835.1"/>
    </source>
</evidence>
<feature type="domain" description="EamA" evidence="2">
    <location>
        <begin position="3"/>
        <end position="133"/>
    </location>
</feature>
<evidence type="ECO:0000259" key="2">
    <source>
        <dbReference type="Pfam" id="PF00892"/>
    </source>
</evidence>
<dbReference type="AlphaFoldDB" id="A0A8J6M043"/>
<dbReference type="EMBL" id="JACNEP010000011">
    <property type="protein sequence ID" value="MBC3766835.1"/>
    <property type="molecule type" value="Genomic_DNA"/>
</dbReference>
<feature type="transmembrane region" description="Helical" evidence="1">
    <location>
        <begin position="61"/>
        <end position="83"/>
    </location>
</feature>